<dbReference type="GO" id="GO:0005840">
    <property type="term" value="C:ribosome"/>
    <property type="evidence" value="ECO:0007669"/>
    <property type="project" value="UniProtKB-KW"/>
</dbReference>
<evidence type="ECO:0000259" key="3">
    <source>
        <dbReference type="Pfam" id="PF01248"/>
    </source>
</evidence>
<dbReference type="HAMAP" id="MF_00574">
    <property type="entry name" value="Ribosomal_eL8_Bact"/>
    <property type="match status" value="1"/>
</dbReference>
<comment type="caution">
    <text evidence="4">The sequence shown here is derived from an EMBL/GenBank/DDBJ whole genome shotgun (WGS) entry which is preliminary data.</text>
</comment>
<sequence length="83" mass="8978">MSYEKVAQDKSRAVIGTKQTIKAIKNGEIEEVIVAEDAERRVTEKVVRLAKETGIPISHVDSMKQLGKACGIDVGAATVAIRK</sequence>
<gene>
    <name evidence="4" type="ORF">GH754_17280</name>
</gene>
<evidence type="ECO:0000256" key="1">
    <source>
        <dbReference type="ARBA" id="ARBA00022884"/>
    </source>
</evidence>
<comment type="similarity">
    <text evidence="2">Belongs to the eukaryotic ribosomal protein eL8 family.</text>
</comment>
<dbReference type="Gene3D" id="3.30.1330.30">
    <property type="match status" value="1"/>
</dbReference>
<keyword evidence="4" id="KW-0687">Ribonucleoprotein</keyword>
<dbReference type="InterPro" id="IPR004038">
    <property type="entry name" value="Ribosomal_eL8/eL30/eS12/Gad45"/>
</dbReference>
<dbReference type="RefSeq" id="WP_153729894.1">
    <property type="nucleotide sequence ID" value="NZ_WJNH01000015.1"/>
</dbReference>
<dbReference type="OrthoDB" id="2353623at2"/>
<dbReference type="Pfam" id="PF01248">
    <property type="entry name" value="Ribosomal_L7Ae"/>
    <property type="match status" value="1"/>
</dbReference>
<dbReference type="GO" id="GO:0003723">
    <property type="term" value="F:RNA binding"/>
    <property type="evidence" value="ECO:0007669"/>
    <property type="project" value="UniProtKB-UniRule"/>
</dbReference>
<dbReference type="InterPro" id="IPR029064">
    <property type="entry name" value="Ribosomal_eL30-like_sf"/>
</dbReference>
<keyword evidence="5" id="KW-1185">Reference proteome</keyword>
<name>A0A6G1XAV6_9BACI</name>
<accession>A0A6G1XAV6</accession>
<reference evidence="4 5" key="1">
    <citation type="submission" date="2019-11" db="EMBL/GenBank/DDBJ databases">
        <authorList>
            <person name="Li J."/>
        </authorList>
    </citation>
    <scope>NUCLEOTIDE SEQUENCE [LARGE SCALE GENOMIC DNA]</scope>
    <source>
        <strain evidence="4 5">J4</strain>
    </source>
</reference>
<feature type="domain" description="Ribosomal protein eL8/eL30/eS12/Gadd45" evidence="3">
    <location>
        <begin position="4"/>
        <end position="82"/>
    </location>
</feature>
<dbReference type="NCBIfam" id="NF010125">
    <property type="entry name" value="PRK13602.1"/>
    <property type="match status" value="1"/>
</dbReference>
<evidence type="ECO:0000313" key="5">
    <source>
        <dbReference type="Proteomes" id="UP000480185"/>
    </source>
</evidence>
<protein>
    <recommendedName>
        <fullName evidence="2">RNA-binding protein GH754_17280</fullName>
    </recommendedName>
    <alternativeName>
        <fullName evidence="2">Ribosomal protein eL8-like</fullName>
    </alternativeName>
</protein>
<dbReference type="Proteomes" id="UP000480185">
    <property type="component" value="Unassembled WGS sequence"/>
</dbReference>
<dbReference type="InterPro" id="IPR023460">
    <property type="entry name" value="RNA_bf_YbxF-like"/>
</dbReference>
<keyword evidence="4" id="KW-0689">Ribosomal protein</keyword>
<evidence type="ECO:0000256" key="2">
    <source>
        <dbReference type="HAMAP-Rule" id="MF_00574"/>
    </source>
</evidence>
<proteinExistence type="inferred from homology"/>
<dbReference type="SUPFAM" id="SSF55315">
    <property type="entry name" value="L30e-like"/>
    <property type="match status" value="1"/>
</dbReference>
<organism evidence="4 5">
    <name type="scientific">Salinibacillus xinjiangensis</name>
    <dbReference type="NCBI Taxonomy" id="1229268"/>
    <lineage>
        <taxon>Bacteria</taxon>
        <taxon>Bacillati</taxon>
        <taxon>Bacillota</taxon>
        <taxon>Bacilli</taxon>
        <taxon>Bacillales</taxon>
        <taxon>Bacillaceae</taxon>
        <taxon>Salinibacillus</taxon>
    </lineage>
</organism>
<dbReference type="AlphaFoldDB" id="A0A6G1XAV6"/>
<keyword evidence="1 2" id="KW-0694">RNA-binding</keyword>
<dbReference type="EMBL" id="WJNH01000015">
    <property type="protein sequence ID" value="MRG88010.1"/>
    <property type="molecule type" value="Genomic_DNA"/>
</dbReference>
<evidence type="ECO:0000313" key="4">
    <source>
        <dbReference type="EMBL" id="MRG88010.1"/>
    </source>
</evidence>